<accession>A0A6J5P6E7</accession>
<evidence type="ECO:0000313" key="1">
    <source>
        <dbReference type="EMBL" id="CAB4166652.1"/>
    </source>
</evidence>
<reference evidence="1" key="1">
    <citation type="submission" date="2020-04" db="EMBL/GenBank/DDBJ databases">
        <authorList>
            <person name="Chiriac C."/>
            <person name="Salcher M."/>
            <person name="Ghai R."/>
            <person name="Kavagutti S V."/>
        </authorList>
    </citation>
    <scope>NUCLEOTIDE SEQUENCE</scope>
</reference>
<organism evidence="1">
    <name type="scientific">uncultured Caudovirales phage</name>
    <dbReference type="NCBI Taxonomy" id="2100421"/>
    <lineage>
        <taxon>Viruses</taxon>
        <taxon>Duplodnaviria</taxon>
        <taxon>Heunggongvirae</taxon>
        <taxon>Uroviricota</taxon>
        <taxon>Caudoviricetes</taxon>
        <taxon>Peduoviridae</taxon>
        <taxon>Maltschvirus</taxon>
        <taxon>Maltschvirus maltsch</taxon>
    </lineage>
</organism>
<proteinExistence type="predicted"/>
<dbReference type="EMBL" id="LR796782">
    <property type="protein sequence ID" value="CAB4166652.1"/>
    <property type="molecule type" value="Genomic_DNA"/>
</dbReference>
<name>A0A6J5P6E7_9CAUD</name>
<gene>
    <name evidence="1" type="ORF">UFOVP837_38</name>
</gene>
<sequence>MIPRCYPTTYATANGTTKVVVNKLGSISGLTAWVDYIPTKKLGSAPAQYNTYDNSGAMFLDVLASLTGKVAGIDYINVYEDASLTKAWSTDAGGYIPTWY</sequence>
<protein>
    <submittedName>
        <fullName evidence="1">Uncharacterized protein</fullName>
    </submittedName>
</protein>